<reference evidence="1 2" key="2">
    <citation type="journal article" date="2022" name="Mol. Ecol. Resour.">
        <title>The genomes of chicory, endive, great burdock and yacon provide insights into Asteraceae paleo-polyploidization history and plant inulin production.</title>
        <authorList>
            <person name="Fan W."/>
            <person name="Wang S."/>
            <person name="Wang H."/>
            <person name="Wang A."/>
            <person name="Jiang F."/>
            <person name="Liu H."/>
            <person name="Zhao H."/>
            <person name="Xu D."/>
            <person name="Zhang Y."/>
        </authorList>
    </citation>
    <scope>NUCLEOTIDE SEQUENCE [LARGE SCALE GENOMIC DNA]</scope>
    <source>
        <strain evidence="2">cv. Yunnan</strain>
        <tissue evidence="1">Leaves</tissue>
    </source>
</reference>
<dbReference type="EMBL" id="CM042020">
    <property type="protein sequence ID" value="KAI3822203.1"/>
    <property type="molecule type" value="Genomic_DNA"/>
</dbReference>
<organism evidence="1 2">
    <name type="scientific">Smallanthus sonchifolius</name>
    <dbReference type="NCBI Taxonomy" id="185202"/>
    <lineage>
        <taxon>Eukaryota</taxon>
        <taxon>Viridiplantae</taxon>
        <taxon>Streptophyta</taxon>
        <taxon>Embryophyta</taxon>
        <taxon>Tracheophyta</taxon>
        <taxon>Spermatophyta</taxon>
        <taxon>Magnoliopsida</taxon>
        <taxon>eudicotyledons</taxon>
        <taxon>Gunneridae</taxon>
        <taxon>Pentapetalae</taxon>
        <taxon>asterids</taxon>
        <taxon>campanulids</taxon>
        <taxon>Asterales</taxon>
        <taxon>Asteraceae</taxon>
        <taxon>Asteroideae</taxon>
        <taxon>Heliantheae alliance</taxon>
        <taxon>Millerieae</taxon>
        <taxon>Smallanthus</taxon>
    </lineage>
</organism>
<sequence>MRILSLACIRGTGAVAADGYSRGLSPRPHYPSMPKYPKGVMVDVESNTEETEARVLFLVTGMTCPACAGSVEKAVKRLPGIKEAVADVLNNRAEGLGTWLLLLCTSAVEIVIVAKIDNWNSLSSIVLTILMLVDAIDHGYVKAYYWSRAQGSGCAGLGVTLSVCKMMKEETICETIEDVGFEATLIMEETNEKSTQICRMLIKGMTCTTCTSTVESALRAIRGVHRAQVALATEEAEVHYDPIVVSHKHIMKIIEETGFEAILISTGEYISNISLQIDGPWNEFSVNMIQEALQCSVSYKADLTGPRNIIQVTESTGSGSSRSFKAKIYPKGEGRDSHRQEDINQYKRSFMWSLVFTVPVFLTSMVFKYIPGLKHLLDTKIVNMMTLGHLVRWILSTPVQFFIGRRFYTGSYRSLRHGSANMDFLIALGTNAAYFYSVYSVLRAAASPHFEATDFFETSAMLISFILLGKYLEVMVKRKTSEAIAKLMDLTPDTVTLLTFDSQGNVVNEEEIDSRLIQRNDVIKILPGAKVTSDGFVTWGQSHVNESMITGEARLVGKRKGDPVIGGTVNENGVLHIKATRVGSENALSQIVQLVESAQMAKAPVQKLADRISKFFVPLKVHIRWIALCLIKLGLLQLATRLLKNMVLREFYELIAAAEVNSEHPLAMTIVEYARKFRGDEENPVWAEAHNFESITGHGVRAIVQNKEIIVGNKGLMLNKSIGISIDAEEILTEVEELAQTGILVSIDGQLTGVLAISDPLKPGACEVISILKSMKIKSIVVTGDNWGTANSIAKEVGIDGVIAEAKPEDKAEKVKELQALGHVVAMVGDGINDSPALVAADVGMAIGAGTDIAVEAADIVLMKSNLEDVITAIDLSRKTFTRIRLNYIWALGYNLLGIPIAAGVLFPFTGFRLPPWIAGAASSVSVVCCSLLLKYYRRPRILETLEIQGIITV</sequence>
<accession>A0ACB9JQA7</accession>
<evidence type="ECO:0000313" key="1">
    <source>
        <dbReference type="EMBL" id="KAI3822203.1"/>
    </source>
</evidence>
<comment type="caution">
    <text evidence="1">The sequence shown here is derived from an EMBL/GenBank/DDBJ whole genome shotgun (WGS) entry which is preliminary data.</text>
</comment>
<reference evidence="2" key="1">
    <citation type="journal article" date="2022" name="Mol. Ecol. Resour.">
        <title>The genomes of chicory, endive, great burdock and yacon provide insights into Asteraceae palaeo-polyploidization history and plant inulin production.</title>
        <authorList>
            <person name="Fan W."/>
            <person name="Wang S."/>
            <person name="Wang H."/>
            <person name="Wang A."/>
            <person name="Jiang F."/>
            <person name="Liu H."/>
            <person name="Zhao H."/>
            <person name="Xu D."/>
            <person name="Zhang Y."/>
        </authorList>
    </citation>
    <scope>NUCLEOTIDE SEQUENCE [LARGE SCALE GENOMIC DNA]</scope>
    <source>
        <strain evidence="2">cv. Yunnan</strain>
    </source>
</reference>
<keyword evidence="2" id="KW-1185">Reference proteome</keyword>
<dbReference type="Proteomes" id="UP001056120">
    <property type="component" value="Linkage Group LG03"/>
</dbReference>
<name>A0ACB9JQA7_9ASTR</name>
<protein>
    <submittedName>
        <fullName evidence="1">Uncharacterized protein</fullName>
    </submittedName>
</protein>
<evidence type="ECO:0000313" key="2">
    <source>
        <dbReference type="Proteomes" id="UP001056120"/>
    </source>
</evidence>
<proteinExistence type="predicted"/>
<gene>
    <name evidence="1" type="ORF">L1987_09789</name>
</gene>